<name>A0A915A0P7_PARUN</name>
<dbReference type="Proteomes" id="UP000887569">
    <property type="component" value="Unplaced"/>
</dbReference>
<reference evidence="2" key="1">
    <citation type="submission" date="2022-11" db="UniProtKB">
        <authorList>
            <consortium name="WormBaseParasite"/>
        </authorList>
    </citation>
    <scope>IDENTIFICATION</scope>
</reference>
<sequence length="67" mass="7104">LFCVADSSMELSSDLSLPSDTLSGSSIDFSDDAISVSPSPSSVFRATSDSSMHSCKFLSRKQSFLCT</sequence>
<evidence type="ECO:0000313" key="1">
    <source>
        <dbReference type="Proteomes" id="UP000887569"/>
    </source>
</evidence>
<evidence type="ECO:0000313" key="2">
    <source>
        <dbReference type="WBParaSite" id="PgE122_g002_t01"/>
    </source>
</evidence>
<accession>A0A915A0P7</accession>
<keyword evidence="1" id="KW-1185">Reference proteome</keyword>
<dbReference type="WBParaSite" id="PgE122_g002_t01">
    <property type="protein sequence ID" value="PgE122_g002_t01"/>
    <property type="gene ID" value="PgE122_g002"/>
</dbReference>
<dbReference type="AlphaFoldDB" id="A0A915A0P7"/>
<protein>
    <submittedName>
        <fullName evidence="2">Uncharacterized protein</fullName>
    </submittedName>
</protein>
<organism evidence="1 2">
    <name type="scientific">Parascaris univalens</name>
    <name type="common">Nematode worm</name>
    <dbReference type="NCBI Taxonomy" id="6257"/>
    <lineage>
        <taxon>Eukaryota</taxon>
        <taxon>Metazoa</taxon>
        <taxon>Ecdysozoa</taxon>
        <taxon>Nematoda</taxon>
        <taxon>Chromadorea</taxon>
        <taxon>Rhabditida</taxon>
        <taxon>Spirurina</taxon>
        <taxon>Ascaridomorpha</taxon>
        <taxon>Ascaridoidea</taxon>
        <taxon>Ascarididae</taxon>
        <taxon>Parascaris</taxon>
    </lineage>
</organism>
<proteinExistence type="predicted"/>